<organism evidence="3 4">
    <name type="scientific">Bordetella pertussis (strain ATCC 9797 / DSM 5571 / CCUG 30873 / LMG 14455 / NCTC 10739 / 18323)</name>
    <dbReference type="NCBI Taxonomy" id="568706"/>
    <lineage>
        <taxon>Bacteria</taxon>
        <taxon>Pseudomonadati</taxon>
        <taxon>Pseudomonadota</taxon>
        <taxon>Betaproteobacteria</taxon>
        <taxon>Burkholderiales</taxon>
        <taxon>Alcaligenaceae</taxon>
        <taxon>Bordetella</taxon>
    </lineage>
</organism>
<dbReference type="Pfam" id="PF02625">
    <property type="entry name" value="XdhC_CoxI"/>
    <property type="match status" value="1"/>
</dbReference>
<evidence type="ECO:0000313" key="3">
    <source>
        <dbReference type="EMBL" id="CCJ62814.1"/>
    </source>
</evidence>
<dbReference type="InterPro" id="IPR052698">
    <property type="entry name" value="MoCofactor_Util/Proc"/>
</dbReference>
<evidence type="ECO:0000313" key="4">
    <source>
        <dbReference type="Proteomes" id="UP000005250"/>
    </source>
</evidence>
<dbReference type="InterPro" id="IPR003777">
    <property type="entry name" value="XdhC_CoxI"/>
</dbReference>
<dbReference type="PANTHER" id="PTHR30388:SF4">
    <property type="entry name" value="MOLYBDENUM COFACTOR INSERTION CHAPERONE PAOD"/>
    <property type="match status" value="1"/>
</dbReference>
<dbReference type="Gene3D" id="3.40.50.720">
    <property type="entry name" value="NAD(P)-binding Rossmann-like Domain"/>
    <property type="match status" value="1"/>
</dbReference>
<dbReference type="InterPro" id="IPR027051">
    <property type="entry name" value="XdhC_Rossmann_dom"/>
</dbReference>
<dbReference type="HOGENOM" id="CLU_041115_2_0_4"/>
<protein>
    <recommendedName>
        <fullName evidence="5">XdhC family protein</fullName>
    </recommendedName>
</protein>
<dbReference type="AlphaFoldDB" id="A0A0T7CMF0"/>
<sequence length="355" mass="36997">MRSIAMQAADLYVLQTAQSWLDAGQAAVLLTVARTWGSSPRPPGAMMAIRADGAVAGSVSGGCIEDDLIDQIRQRGIAALCPGARPALATYGVDGEQARRFGLPCGGTLQLVLEPLGAHSRLADLLARLRAHQTQTVRRSVRLADGAVTLEPAAADAEPRLDGAGFASVLGPRHRLLVVGAGQLSRYLCEMAIALDFDVTVSDPRQEYRAGWQVEGVALTTAMPDDMVIAARPDARTAVIALTHDPKLDDLALIDALQTPAFYVGALGSRANHARRVARLREHFGLTPAQLARLRGPAGIYIGSRTPPEIALSIMAEIVAGKNGAPLPPAASVAAGKARQPGGAGVIQAGLCATL</sequence>
<dbReference type="Proteomes" id="UP000005250">
    <property type="component" value="Chromosome"/>
</dbReference>
<dbReference type="Pfam" id="PF13478">
    <property type="entry name" value="XdhC_C"/>
    <property type="match status" value="1"/>
</dbReference>
<dbReference type="PANTHER" id="PTHR30388">
    <property type="entry name" value="ALDEHYDE OXIDOREDUCTASE MOLYBDENUM COFACTOR ASSEMBLY PROTEIN"/>
    <property type="match status" value="1"/>
</dbReference>
<dbReference type="EMBL" id="HE965805">
    <property type="protein sequence ID" value="CCJ62814.1"/>
    <property type="molecule type" value="Genomic_DNA"/>
</dbReference>
<name>A0A0T7CMF0_BORP1</name>
<evidence type="ECO:0000259" key="1">
    <source>
        <dbReference type="Pfam" id="PF02625"/>
    </source>
</evidence>
<feature type="domain" description="XdhC Rossmann" evidence="2">
    <location>
        <begin position="176"/>
        <end position="318"/>
    </location>
</feature>
<dbReference type="RefSeq" id="WP_014905666.1">
    <property type="nucleotide sequence ID" value="NC_018518.1"/>
</dbReference>
<accession>A0A0T7CMF0</accession>
<reference evidence="3 4" key="1">
    <citation type="journal article" date="2012" name="BMC Genomics">
        <title>Comparative genomics of the classical Bordetella subspecies: the evolution and exchange of virulence-associated diversity amongst closely related pathogens.</title>
        <authorList>
            <person name="Park J."/>
            <person name="Zhang Y."/>
            <person name="Buboltz A.M."/>
            <person name="Zhang X."/>
            <person name="Schuster S.C."/>
            <person name="Ahuja U."/>
            <person name="Liu M."/>
            <person name="Miller J.F."/>
            <person name="Sebaihia M."/>
            <person name="Bentley S.D."/>
            <person name="Parkhill J."/>
            <person name="Harvill E.T."/>
        </authorList>
    </citation>
    <scope>NUCLEOTIDE SEQUENCE [LARGE SCALE GENOMIC DNA]</scope>
    <source>
        <strain evidence="4">ATCC 9797 / DSM 5571 / CCUG 30873 / LMG 14455 / NCTC 10739 / 18323</strain>
    </source>
</reference>
<dbReference type="KEGG" id="bper:BN118_1389"/>
<evidence type="ECO:0000259" key="2">
    <source>
        <dbReference type="Pfam" id="PF13478"/>
    </source>
</evidence>
<proteinExistence type="predicted"/>
<evidence type="ECO:0008006" key="5">
    <source>
        <dbReference type="Google" id="ProtNLM"/>
    </source>
</evidence>
<feature type="domain" description="XdhC- CoxI" evidence="1">
    <location>
        <begin position="20"/>
        <end position="74"/>
    </location>
</feature>
<dbReference type="eggNOG" id="COG1975">
    <property type="taxonomic scope" value="Bacteria"/>
</dbReference>
<keyword evidence="4" id="KW-1185">Reference proteome</keyword>
<gene>
    <name evidence="3" type="ordered locus">BN118_1389</name>
</gene>